<keyword evidence="4" id="KW-1133">Transmembrane helix</keyword>
<keyword evidence="6" id="KW-1185">Reference proteome</keyword>
<keyword evidence="4" id="KW-0472">Membrane</keyword>
<evidence type="ECO:0000256" key="4">
    <source>
        <dbReference type="SAM" id="Phobius"/>
    </source>
</evidence>
<evidence type="ECO:0000256" key="3">
    <source>
        <dbReference type="SAM" id="MobiDB-lite"/>
    </source>
</evidence>
<sequence length="1102" mass="128980">MSKIPQHHEEDQNLLGNENTQEQFQSTVQRFSSSSNWEEHDKPNKKPDQPGPSKIDAIVILIIIFMIGLAGFWLVKHYNVVIPEKPIENNNNVRVSPQLVHPKESVVQDVFNKISEGLQNLGQEKAEKEFTIEDEKTLDEVLDDYMSKIEQYTDIRTVWVDDDDVEINNQNNKDLISKQTEIEQKLEQQLNIVEDLEELIISQEGEIQIIKPVFSKNIYTYKELQNGLKVLYIQSTTESITLVASLNIGRINDPQEQPGLTELMFKCLQTNFQIEVNEYYTNFIIQLNLLEELNAKLLELYMIFTEPIFVDIVKNAKELFEKMMNESKSAHFQYVSQFLNSLANLQELSILSVEQDQIQQYFIQHISSDTISFVFKSQEEYEIIQTKILQSNLMKLKNLHKYHDPTYENNFPQGRQILKFKSETESLLLLSISDEQSCQRFLSYLLPKPFIGSIEQNQLLVKLDIDINNTLPTINKFISFLNFLQQADEIQLTYLYSQMLVTEELLFNTKYEEDLLKISQNLFKDPIYGLKGEESLRIFDKDEFDQYLTNLQNNFIVLIGSDNFQLDPNHKSINDDSIFIVDAVLNKLHQEFQFDLKPLTKQFDQTNQYQFELPQLSTFLPENLALVSVCQEPIIAYEQSQTQIDNQSNVVRESKYDGSKEIDFETIEFKCQFPIPNFTNNCIEQEKAAQISLVPFQISSNVWWKPSRLGAMVFTGLFIEKPESTLVEGKTMLKLLQKFYTELSKKQFQQEILFGYELSFKETINGLNIQMLSYSEKQSEFQDKVFDLMDTDDEQLFIYVKDLLSQDIKRFHDQKLSLLTQQHYLPKIMLRPVSSPQEILDELTKIDYQRFQIFQAKLLTSKIQILNLGNILPNDSVFEDSQETYITRTLNLKGQNLQYKVKRESNIDMSSSVLNYYQTGLKNLENTAKLYFYADFLQQYSNNYFPMGQQIQIKRRALGCADGLQIFMQGLNPLKGKEQIDQFIKQANIYLNKQLDEEILDQKTQTINRLQNEIKFKSIQEEGQFIWDKIVNKNYAFTEIQDVIRYLDEVFPQKLRECQYLTMQGSISVQVYGIQEQIDQNGSIEYVDELTGQDIYECLFQL</sequence>
<keyword evidence="4" id="KW-0812">Transmembrane</keyword>
<feature type="coiled-coil region" evidence="2">
    <location>
        <begin position="993"/>
        <end position="1020"/>
    </location>
</feature>
<dbReference type="GO" id="GO:0043171">
    <property type="term" value="P:peptide catabolic process"/>
    <property type="evidence" value="ECO:0007669"/>
    <property type="project" value="TreeGrafter"/>
</dbReference>
<feature type="compositionally biased region" description="Basic and acidic residues" evidence="3">
    <location>
        <begin position="1"/>
        <end position="11"/>
    </location>
</feature>
<feature type="transmembrane region" description="Helical" evidence="4">
    <location>
        <begin position="55"/>
        <end position="75"/>
    </location>
</feature>
<feature type="region of interest" description="Disordered" evidence="3">
    <location>
        <begin position="1"/>
        <end position="51"/>
    </location>
</feature>
<proteinExistence type="predicted"/>
<evidence type="ECO:0000256" key="1">
    <source>
        <dbReference type="ARBA" id="ARBA00022723"/>
    </source>
</evidence>
<dbReference type="PANTHER" id="PTHR43690">
    <property type="entry name" value="NARDILYSIN"/>
    <property type="match status" value="1"/>
</dbReference>
<feature type="compositionally biased region" description="Basic and acidic residues" evidence="3">
    <location>
        <begin position="37"/>
        <end position="48"/>
    </location>
</feature>
<accession>A0A8S1M7B8</accession>
<gene>
    <name evidence="5" type="ORF">PSON_ATCC_30995.1.T0330373</name>
</gene>
<dbReference type="PANTHER" id="PTHR43690:SF18">
    <property type="entry name" value="INSULIN-DEGRADING ENZYME-RELATED"/>
    <property type="match status" value="1"/>
</dbReference>
<keyword evidence="1" id="KW-0479">Metal-binding</keyword>
<dbReference type="AlphaFoldDB" id="A0A8S1M7B8"/>
<evidence type="ECO:0000313" key="5">
    <source>
        <dbReference type="EMBL" id="CAD8075679.1"/>
    </source>
</evidence>
<dbReference type="GO" id="GO:0005739">
    <property type="term" value="C:mitochondrion"/>
    <property type="evidence" value="ECO:0007669"/>
    <property type="project" value="TreeGrafter"/>
</dbReference>
<dbReference type="GO" id="GO:0051603">
    <property type="term" value="P:proteolysis involved in protein catabolic process"/>
    <property type="evidence" value="ECO:0007669"/>
    <property type="project" value="TreeGrafter"/>
</dbReference>
<dbReference type="Proteomes" id="UP000692954">
    <property type="component" value="Unassembled WGS sequence"/>
</dbReference>
<dbReference type="GO" id="GO:0005829">
    <property type="term" value="C:cytosol"/>
    <property type="evidence" value="ECO:0007669"/>
    <property type="project" value="TreeGrafter"/>
</dbReference>
<reference evidence="5" key="1">
    <citation type="submission" date="2021-01" db="EMBL/GenBank/DDBJ databases">
        <authorList>
            <consortium name="Genoscope - CEA"/>
            <person name="William W."/>
        </authorList>
    </citation>
    <scope>NUCLEOTIDE SEQUENCE</scope>
</reference>
<dbReference type="InterPro" id="IPR050626">
    <property type="entry name" value="Peptidase_M16"/>
</dbReference>
<dbReference type="GO" id="GO:0004222">
    <property type="term" value="F:metalloendopeptidase activity"/>
    <property type="evidence" value="ECO:0007669"/>
    <property type="project" value="TreeGrafter"/>
</dbReference>
<comment type="caution">
    <text evidence="5">The sequence shown here is derived from an EMBL/GenBank/DDBJ whole genome shotgun (WGS) entry which is preliminary data.</text>
</comment>
<dbReference type="OrthoDB" id="293378at2759"/>
<dbReference type="EMBL" id="CAJJDN010000033">
    <property type="protein sequence ID" value="CAD8075679.1"/>
    <property type="molecule type" value="Genomic_DNA"/>
</dbReference>
<evidence type="ECO:0000256" key="2">
    <source>
        <dbReference type="SAM" id="Coils"/>
    </source>
</evidence>
<feature type="compositionally biased region" description="Polar residues" evidence="3">
    <location>
        <begin position="14"/>
        <end position="36"/>
    </location>
</feature>
<dbReference type="GO" id="GO:0046872">
    <property type="term" value="F:metal ion binding"/>
    <property type="evidence" value="ECO:0007669"/>
    <property type="project" value="UniProtKB-KW"/>
</dbReference>
<organism evidence="5 6">
    <name type="scientific">Paramecium sonneborni</name>
    <dbReference type="NCBI Taxonomy" id="65129"/>
    <lineage>
        <taxon>Eukaryota</taxon>
        <taxon>Sar</taxon>
        <taxon>Alveolata</taxon>
        <taxon>Ciliophora</taxon>
        <taxon>Intramacronucleata</taxon>
        <taxon>Oligohymenophorea</taxon>
        <taxon>Peniculida</taxon>
        <taxon>Parameciidae</taxon>
        <taxon>Paramecium</taxon>
    </lineage>
</organism>
<name>A0A8S1M7B8_9CILI</name>
<feature type="coiled-coil region" evidence="2">
    <location>
        <begin position="179"/>
        <end position="206"/>
    </location>
</feature>
<evidence type="ECO:0000313" key="6">
    <source>
        <dbReference type="Proteomes" id="UP000692954"/>
    </source>
</evidence>
<keyword evidence="2" id="KW-0175">Coiled coil</keyword>
<protein>
    <submittedName>
        <fullName evidence="5">Uncharacterized protein</fullName>
    </submittedName>
</protein>